<evidence type="ECO:0000313" key="1">
    <source>
        <dbReference type="EMBL" id="MPL90952.1"/>
    </source>
</evidence>
<proteinExistence type="predicted"/>
<gene>
    <name evidence="1" type="ORF">SDC9_37011</name>
</gene>
<reference evidence="1" key="1">
    <citation type="submission" date="2019-08" db="EMBL/GenBank/DDBJ databases">
        <authorList>
            <person name="Kucharzyk K."/>
            <person name="Murdoch R.W."/>
            <person name="Higgins S."/>
            <person name="Loffler F."/>
        </authorList>
    </citation>
    <scope>NUCLEOTIDE SEQUENCE</scope>
</reference>
<sequence>MKKTFVYDPDGRVIEETTVLDDTDIRLKLLEMSKRPGGELCPQDAFEAEHYVRKGELIPYSCFIRQENHL</sequence>
<accession>A0A644VJV9</accession>
<name>A0A644VJV9_9ZZZZ</name>
<dbReference type="AlphaFoldDB" id="A0A644VJV9"/>
<protein>
    <submittedName>
        <fullName evidence="1">Uncharacterized protein</fullName>
    </submittedName>
</protein>
<comment type="caution">
    <text evidence="1">The sequence shown here is derived from an EMBL/GenBank/DDBJ whole genome shotgun (WGS) entry which is preliminary data.</text>
</comment>
<organism evidence="1">
    <name type="scientific">bioreactor metagenome</name>
    <dbReference type="NCBI Taxonomy" id="1076179"/>
    <lineage>
        <taxon>unclassified sequences</taxon>
        <taxon>metagenomes</taxon>
        <taxon>ecological metagenomes</taxon>
    </lineage>
</organism>
<dbReference type="EMBL" id="VSSQ01000316">
    <property type="protein sequence ID" value="MPL90952.1"/>
    <property type="molecule type" value="Genomic_DNA"/>
</dbReference>